<dbReference type="PANTHER" id="PTHR43734">
    <property type="entry name" value="PHYTOENE DESATURASE"/>
    <property type="match status" value="1"/>
</dbReference>
<accession>A0ABP0FDP4</accession>
<keyword evidence="2" id="KW-0274">FAD</keyword>
<gene>
    <name evidence="4" type="ORF">CVLEPA_LOCUS6031</name>
</gene>
<sequence>MGNTLDGQSAHVDVVIIGGGPTGLGAAYRLNQYGFENWLLLDAEKHPGGLAGSVKTAEGFRFDHGYKALTSRYEYFDKVLSSVYNEETGRSLLTIPRNNYVYIRGNLVKYPVQNNLGGLPIAEKHSCVLDLVKAKLEEKDADDKPAPSNLDEYLVQTWGEALCNIFFRPYIFKAWAYPTGKLRSDWVDQKIPPADLGADFDSLMKGQQRDPGWGIDASSAYPSKGGMIGLWRQLAKSLPTGNVRFKHEISQLDIDEKKLVTKSGLEITYKQLISSMPLTSLLDLANRSDLTECMVHSSLFVVCLGLRGTCPLPDVTGCIFYPESDTIFHRVCVFSTHDPDSIPASDIYLSTIRLVKPDSEELSNEEKPGPYWSLMMEISGGPLKSVNESTIADDAIRDACAVGLLKDDDEVVSIHLTEMTHGYPLPTINSVEKVDEALRWLKSKDIWSRGRFGAFRYEVGDLDHCFIQGVEAVDNMLKGIPEDCVFQTNVANNQSKLSIPAFDVNILDDVSQLNVAALTESFRSESLTESLVSDDATDPVLPSDSEQSIAAGSIRSAITAEPNPVSDSDSSP</sequence>
<evidence type="ECO:0000259" key="3">
    <source>
        <dbReference type="Pfam" id="PF01593"/>
    </source>
</evidence>
<dbReference type="Pfam" id="PF01593">
    <property type="entry name" value="Amino_oxidase"/>
    <property type="match status" value="1"/>
</dbReference>
<reference evidence="4 5" key="1">
    <citation type="submission" date="2024-02" db="EMBL/GenBank/DDBJ databases">
        <authorList>
            <person name="Daric V."/>
            <person name="Darras S."/>
        </authorList>
    </citation>
    <scope>NUCLEOTIDE SEQUENCE [LARGE SCALE GENOMIC DNA]</scope>
</reference>
<dbReference type="Proteomes" id="UP001642483">
    <property type="component" value="Unassembled WGS sequence"/>
</dbReference>
<dbReference type="PANTHER" id="PTHR43734:SF4">
    <property type="entry name" value="AMINE OXIDASE DOMAIN-CONTAINING PROTEIN"/>
    <property type="match status" value="1"/>
</dbReference>
<feature type="domain" description="Amine oxidase" evidence="3">
    <location>
        <begin position="22"/>
        <end position="282"/>
    </location>
</feature>
<evidence type="ECO:0000256" key="1">
    <source>
        <dbReference type="ARBA" id="ARBA00022630"/>
    </source>
</evidence>
<protein>
    <recommendedName>
        <fullName evidence="3">Amine oxidase domain-containing protein</fullName>
    </recommendedName>
</protein>
<comment type="caution">
    <text evidence="4">The sequence shown here is derived from an EMBL/GenBank/DDBJ whole genome shotgun (WGS) entry which is preliminary data.</text>
</comment>
<organism evidence="4 5">
    <name type="scientific">Clavelina lepadiformis</name>
    <name type="common">Light-bulb sea squirt</name>
    <name type="synonym">Ascidia lepadiformis</name>
    <dbReference type="NCBI Taxonomy" id="159417"/>
    <lineage>
        <taxon>Eukaryota</taxon>
        <taxon>Metazoa</taxon>
        <taxon>Chordata</taxon>
        <taxon>Tunicata</taxon>
        <taxon>Ascidiacea</taxon>
        <taxon>Aplousobranchia</taxon>
        <taxon>Clavelinidae</taxon>
        <taxon>Clavelina</taxon>
    </lineage>
</organism>
<name>A0ABP0FDP4_CLALP</name>
<dbReference type="Gene3D" id="3.50.50.60">
    <property type="entry name" value="FAD/NAD(P)-binding domain"/>
    <property type="match status" value="1"/>
</dbReference>
<dbReference type="InterPro" id="IPR002937">
    <property type="entry name" value="Amino_oxidase"/>
</dbReference>
<evidence type="ECO:0000313" key="4">
    <source>
        <dbReference type="EMBL" id="CAK8676575.1"/>
    </source>
</evidence>
<dbReference type="InterPro" id="IPR036188">
    <property type="entry name" value="FAD/NAD-bd_sf"/>
</dbReference>
<keyword evidence="1" id="KW-0285">Flavoprotein</keyword>
<evidence type="ECO:0000313" key="5">
    <source>
        <dbReference type="Proteomes" id="UP001642483"/>
    </source>
</evidence>
<dbReference type="EMBL" id="CAWYQH010000035">
    <property type="protein sequence ID" value="CAK8676575.1"/>
    <property type="molecule type" value="Genomic_DNA"/>
</dbReference>
<dbReference type="SUPFAM" id="SSF51905">
    <property type="entry name" value="FAD/NAD(P)-binding domain"/>
    <property type="match status" value="1"/>
</dbReference>
<keyword evidence="5" id="KW-1185">Reference proteome</keyword>
<proteinExistence type="predicted"/>
<evidence type="ECO:0000256" key="2">
    <source>
        <dbReference type="ARBA" id="ARBA00022827"/>
    </source>
</evidence>